<dbReference type="GO" id="GO:0043130">
    <property type="term" value="F:ubiquitin binding"/>
    <property type="evidence" value="ECO:0007669"/>
    <property type="project" value="TreeGrafter"/>
</dbReference>
<gene>
    <name evidence="3" type="ORF">AMON00008_LOCUS1014</name>
</gene>
<feature type="region of interest" description="Disordered" evidence="1">
    <location>
        <begin position="33"/>
        <end position="60"/>
    </location>
</feature>
<sequence length="308" mass="33780">MGNILADCRRCEVCDAARLGIDQCELRTDALSGHQSSNQQGGSGATHRRAAGGNAGQAGARHEYQPADMTEADMIEQALRLSRLTAERSRQGTAPRGSEGTGTAAPAGRPGPLTADEEAELVAAAVRKTQMEEENRERRRLIAEQEAEYEESLRIDREREAEKALRQKEEEERRQREAAEEEAKKREAEKLEAEAEEAERVRKARVEAALEEARKHLTPEPEAGVPGRIQVLVRTPQGARLQRAFLGSDSVGLIYHYVNAEGGEALAGADYRLVSSMPRAVYEDREATLEAAGLKGQCALLVEVIEED</sequence>
<accession>A0A7S4UF83</accession>
<dbReference type="PANTHER" id="PTHR23322:SF1">
    <property type="entry name" value="FAS-ASSOCIATED FACTOR 2"/>
    <property type="match status" value="1"/>
</dbReference>
<organism evidence="3">
    <name type="scientific">Alexandrium monilatum</name>
    <dbReference type="NCBI Taxonomy" id="311494"/>
    <lineage>
        <taxon>Eukaryota</taxon>
        <taxon>Sar</taxon>
        <taxon>Alveolata</taxon>
        <taxon>Dinophyceae</taxon>
        <taxon>Gonyaulacales</taxon>
        <taxon>Pyrocystaceae</taxon>
        <taxon>Alexandrium</taxon>
    </lineage>
</organism>
<dbReference type="InterPro" id="IPR001012">
    <property type="entry name" value="UBX_dom"/>
</dbReference>
<dbReference type="GO" id="GO:0036503">
    <property type="term" value="P:ERAD pathway"/>
    <property type="evidence" value="ECO:0007669"/>
    <property type="project" value="TreeGrafter"/>
</dbReference>
<evidence type="ECO:0000313" key="3">
    <source>
        <dbReference type="EMBL" id="CAE4561395.1"/>
    </source>
</evidence>
<dbReference type="InterPro" id="IPR050730">
    <property type="entry name" value="UBX_domain-protein"/>
</dbReference>
<dbReference type="GO" id="GO:0005783">
    <property type="term" value="C:endoplasmic reticulum"/>
    <property type="evidence" value="ECO:0007669"/>
    <property type="project" value="TreeGrafter"/>
</dbReference>
<dbReference type="Gene3D" id="3.10.20.90">
    <property type="entry name" value="Phosphatidylinositol 3-kinase Catalytic Subunit, Chain A, domain 1"/>
    <property type="match status" value="1"/>
</dbReference>
<dbReference type="SUPFAM" id="SSF54236">
    <property type="entry name" value="Ubiquitin-like"/>
    <property type="match status" value="1"/>
</dbReference>
<feature type="compositionally biased region" description="Low complexity" evidence="1">
    <location>
        <begin position="101"/>
        <end position="113"/>
    </location>
</feature>
<dbReference type="PANTHER" id="PTHR23322">
    <property type="entry name" value="FAS-ASSOCIATED PROTEIN"/>
    <property type="match status" value="1"/>
</dbReference>
<dbReference type="PROSITE" id="PS50033">
    <property type="entry name" value="UBX"/>
    <property type="match status" value="1"/>
</dbReference>
<protein>
    <recommendedName>
        <fullName evidence="2">UBX domain-containing protein</fullName>
    </recommendedName>
</protein>
<feature type="region of interest" description="Disordered" evidence="1">
    <location>
        <begin position="165"/>
        <end position="199"/>
    </location>
</feature>
<evidence type="ECO:0000256" key="1">
    <source>
        <dbReference type="SAM" id="MobiDB-lite"/>
    </source>
</evidence>
<name>A0A7S4UF83_9DINO</name>
<dbReference type="CDD" id="cd01767">
    <property type="entry name" value="UBX"/>
    <property type="match status" value="1"/>
</dbReference>
<dbReference type="AlphaFoldDB" id="A0A7S4UF83"/>
<reference evidence="3" key="1">
    <citation type="submission" date="2021-01" db="EMBL/GenBank/DDBJ databases">
        <authorList>
            <person name="Corre E."/>
            <person name="Pelletier E."/>
            <person name="Niang G."/>
            <person name="Scheremetjew M."/>
            <person name="Finn R."/>
            <person name="Kale V."/>
            <person name="Holt S."/>
            <person name="Cochrane G."/>
            <person name="Meng A."/>
            <person name="Brown T."/>
            <person name="Cohen L."/>
        </authorList>
    </citation>
    <scope>NUCLEOTIDE SEQUENCE</scope>
    <source>
        <strain evidence="3">CCMP3105</strain>
    </source>
</reference>
<proteinExistence type="predicted"/>
<feature type="region of interest" description="Disordered" evidence="1">
    <location>
        <begin position="86"/>
        <end position="113"/>
    </location>
</feature>
<dbReference type="EMBL" id="HBNR01001433">
    <property type="protein sequence ID" value="CAE4561395.1"/>
    <property type="molecule type" value="Transcribed_RNA"/>
</dbReference>
<evidence type="ECO:0000259" key="2">
    <source>
        <dbReference type="PROSITE" id="PS50033"/>
    </source>
</evidence>
<dbReference type="Pfam" id="PF00789">
    <property type="entry name" value="UBX"/>
    <property type="match status" value="1"/>
</dbReference>
<dbReference type="InterPro" id="IPR029071">
    <property type="entry name" value="Ubiquitin-like_domsf"/>
</dbReference>
<feature type="domain" description="UBX" evidence="2">
    <location>
        <begin position="231"/>
        <end position="302"/>
    </location>
</feature>